<comment type="similarity">
    <text evidence="7">Belongs to the glycosyltransferase 87 family.</text>
</comment>
<feature type="region of interest" description="Disordered" evidence="8">
    <location>
        <begin position="1"/>
        <end position="31"/>
    </location>
</feature>
<feature type="transmembrane region" description="Helical" evidence="9">
    <location>
        <begin position="190"/>
        <end position="209"/>
    </location>
</feature>
<dbReference type="RefSeq" id="WP_003979683.1">
    <property type="nucleotide sequence ID" value="NZ_CP043497.1"/>
</dbReference>
<keyword evidence="6 9" id="KW-0472">Membrane</keyword>
<dbReference type="EMBL" id="CP094298">
    <property type="protein sequence ID" value="UNZ06086.1"/>
    <property type="molecule type" value="Genomic_DNA"/>
</dbReference>
<comment type="subcellular location">
    <subcellularLocation>
        <location evidence="1">Cell membrane</location>
        <topology evidence="1">Multi-pass membrane protein</topology>
    </subcellularLocation>
</comment>
<proteinExistence type="inferred from homology"/>
<feature type="transmembrane region" description="Helical" evidence="9">
    <location>
        <begin position="37"/>
        <end position="55"/>
    </location>
</feature>
<evidence type="ECO:0000256" key="5">
    <source>
        <dbReference type="ARBA" id="ARBA00022989"/>
    </source>
</evidence>
<reference evidence="10 11" key="1">
    <citation type="submission" date="2022-03" db="EMBL/GenBank/DDBJ databases">
        <title>Complete genome of Streptomyces rimosus ssp. rimosus R7 (=ATCC 10970).</title>
        <authorList>
            <person name="Beganovic S."/>
            <person name="Ruckert C."/>
            <person name="Busche T."/>
            <person name="Kalinowski J."/>
            <person name="Wittmann C."/>
        </authorList>
    </citation>
    <scope>NUCLEOTIDE SEQUENCE [LARGE SCALE GENOMIC DNA]</scope>
    <source>
        <strain evidence="10 11">R7</strain>
    </source>
</reference>
<evidence type="ECO:0000256" key="8">
    <source>
        <dbReference type="SAM" id="MobiDB-lite"/>
    </source>
</evidence>
<evidence type="ECO:0000313" key="10">
    <source>
        <dbReference type="EMBL" id="UNZ06086.1"/>
    </source>
</evidence>
<dbReference type="InterPro" id="IPR018584">
    <property type="entry name" value="GT87"/>
</dbReference>
<dbReference type="Proteomes" id="UP000829494">
    <property type="component" value="Chromosome"/>
</dbReference>
<accession>A0ABY3Z701</accession>
<dbReference type="GeneID" id="66854777"/>
<evidence type="ECO:0008006" key="12">
    <source>
        <dbReference type="Google" id="ProtNLM"/>
    </source>
</evidence>
<feature type="transmembrane region" description="Helical" evidence="9">
    <location>
        <begin position="221"/>
        <end position="240"/>
    </location>
</feature>
<evidence type="ECO:0000256" key="2">
    <source>
        <dbReference type="ARBA" id="ARBA00022475"/>
    </source>
</evidence>
<feature type="transmembrane region" description="Helical" evidence="9">
    <location>
        <begin position="368"/>
        <end position="387"/>
    </location>
</feature>
<feature type="transmembrane region" description="Helical" evidence="9">
    <location>
        <begin position="144"/>
        <end position="162"/>
    </location>
</feature>
<keyword evidence="4 9" id="KW-0812">Transmembrane</keyword>
<evidence type="ECO:0000313" key="11">
    <source>
        <dbReference type="Proteomes" id="UP000829494"/>
    </source>
</evidence>
<dbReference type="Pfam" id="PF09594">
    <property type="entry name" value="GT87"/>
    <property type="match status" value="1"/>
</dbReference>
<keyword evidence="11" id="KW-1185">Reference proteome</keyword>
<organism evidence="10 11">
    <name type="scientific">Streptomyces rimosus subsp. rimosus</name>
    <dbReference type="NCBI Taxonomy" id="132474"/>
    <lineage>
        <taxon>Bacteria</taxon>
        <taxon>Bacillati</taxon>
        <taxon>Actinomycetota</taxon>
        <taxon>Actinomycetes</taxon>
        <taxon>Kitasatosporales</taxon>
        <taxon>Streptomycetaceae</taxon>
        <taxon>Streptomyces</taxon>
    </lineage>
</organism>
<gene>
    <name evidence="10" type="ORF">SRIMR7_28460</name>
</gene>
<feature type="transmembrane region" description="Helical" evidence="9">
    <location>
        <begin position="117"/>
        <end position="137"/>
    </location>
</feature>
<sequence length="431" mass="46610">MLDQTTDRTTDRPPDRPTDRPGAPVPHRTPGARTATLPLLAVWLLTRLWLVPAALKISPFVGGGGLDPSVSKVYTGWYAVLSGGSFPLHDVSWQYPPGAALPILAPGLAPGLDYDHAFIVLAALCDAAVFALLLWAARRRGRSLAAPWLWTVGLAVLSTMPWNRFDLHVTALAILALVAATARRAWADRAFGAVTAVAAVVKVWPALLLAGTSRGRRTRTAWTAAAVTGATVTAGFALAMPNAFSFLAAQESRGIQIESVGSLPFHVARHFGWSGTWAAKDGSHEFVGPWVHGVSIAMQTSTVLAFGWLLWWRRRSDRTAARVLPDAALTATLLFVVTSRVISPQYLVWLIGLAAVCLLRGDTTQRPVALLILAACLFTTLDFPLLYRGLRDHASWLSIANLYVRNLLLLAAAWLSARRLRRGTVPARRPV</sequence>
<keyword evidence="5 9" id="KW-1133">Transmembrane helix</keyword>
<evidence type="ECO:0000256" key="6">
    <source>
        <dbReference type="ARBA" id="ARBA00023136"/>
    </source>
</evidence>
<evidence type="ECO:0000256" key="9">
    <source>
        <dbReference type="SAM" id="Phobius"/>
    </source>
</evidence>
<evidence type="ECO:0000256" key="3">
    <source>
        <dbReference type="ARBA" id="ARBA00022679"/>
    </source>
</evidence>
<feature type="transmembrane region" description="Helical" evidence="9">
    <location>
        <begin position="393"/>
        <end position="415"/>
    </location>
</feature>
<name>A0ABY3Z701_STRRM</name>
<evidence type="ECO:0000256" key="4">
    <source>
        <dbReference type="ARBA" id="ARBA00022692"/>
    </source>
</evidence>
<feature type="transmembrane region" description="Helical" evidence="9">
    <location>
        <begin position="290"/>
        <end position="311"/>
    </location>
</feature>
<keyword evidence="3" id="KW-0808">Transferase</keyword>
<evidence type="ECO:0000256" key="7">
    <source>
        <dbReference type="ARBA" id="ARBA00024033"/>
    </source>
</evidence>
<keyword evidence="2" id="KW-1003">Cell membrane</keyword>
<protein>
    <recommendedName>
        <fullName evidence="12">DUF2029 domain-containing protein</fullName>
    </recommendedName>
</protein>
<evidence type="ECO:0000256" key="1">
    <source>
        <dbReference type="ARBA" id="ARBA00004651"/>
    </source>
</evidence>
<feature type="compositionally biased region" description="Basic and acidic residues" evidence="8">
    <location>
        <begin position="1"/>
        <end position="19"/>
    </location>
</feature>